<gene>
    <name evidence="1" type="ORF">CC78DRAFT_178515</name>
</gene>
<dbReference type="Proteomes" id="UP000800093">
    <property type="component" value="Unassembled WGS sequence"/>
</dbReference>
<dbReference type="OrthoDB" id="4191831at2759"/>
<sequence length="545" mass="62129">MGNFLELPTELIQHIVSFCDNQGDLHALSLLSKMLHEVSTPFLYRHVDLCVGRRVPRIDKFFFHILGDASRAKIVKSLHIGVSSSGVTRGIGYRLHQVPRSAYGSKLSDLARDLCPTGEYESWPLYWRAFLDREYGGFAALLVLALPCLHRLELSDHDAMTLQPVLTLMHELEDINTGEKAIPSQNRSTPFLSSIQELVYNVNSKKGSRCLCPDSRFNLLTFMKLPRLQRLEFAIPHSVSPRLIAADPAFYGANIATMTIRHSNSLLNCLDRFLCLTPHLQALTCEINFASNQRPGLPGVPSLNLDSLRRDLSLVKHSLQTLVLSAEMWDSTESFFRQGTLGPLDLTNFSKLHTLEAPFPFVTGDFAFQISEDLDLRLPPNLRHLSLRIDLSQAQYPLPLAWSPADLSYEASFQEEQCRIQARMHLSYMFRMTLLLLDNVRRLESISVWQPADPSLRWFDDQLKDLATTCKNKSILGKVLYPMLFRWKDPQYWDLAKEVTLFDPLYPERGSLEDLVRKERDGGIPLGLASQFHLHSFEEAHVRQQ</sequence>
<accession>A0A9P4MUG6</accession>
<evidence type="ECO:0000313" key="2">
    <source>
        <dbReference type="Proteomes" id="UP000800093"/>
    </source>
</evidence>
<dbReference type="EMBL" id="ML986841">
    <property type="protein sequence ID" value="KAF2257805.1"/>
    <property type="molecule type" value="Genomic_DNA"/>
</dbReference>
<keyword evidence="2" id="KW-1185">Reference proteome</keyword>
<name>A0A9P4MUG6_9PLEO</name>
<dbReference type="AlphaFoldDB" id="A0A9P4MUG6"/>
<comment type="caution">
    <text evidence="1">The sequence shown here is derived from an EMBL/GenBank/DDBJ whole genome shotgun (WGS) entry which is preliminary data.</text>
</comment>
<evidence type="ECO:0000313" key="1">
    <source>
        <dbReference type="EMBL" id="KAF2257805.1"/>
    </source>
</evidence>
<evidence type="ECO:0008006" key="3">
    <source>
        <dbReference type="Google" id="ProtNLM"/>
    </source>
</evidence>
<protein>
    <recommendedName>
        <fullName evidence="3">F-box domain-containing protein</fullName>
    </recommendedName>
</protein>
<reference evidence="2" key="1">
    <citation type="journal article" date="2020" name="Stud. Mycol.">
        <title>101 Dothideomycetes genomes: A test case for predicting lifestyles and emergence of pathogens.</title>
        <authorList>
            <person name="Haridas S."/>
            <person name="Albert R."/>
            <person name="Binder M."/>
            <person name="Bloem J."/>
            <person name="LaButti K."/>
            <person name="Salamov A."/>
            <person name="Andreopoulos B."/>
            <person name="Baker S."/>
            <person name="Barry K."/>
            <person name="Bills G."/>
            <person name="Bluhm B."/>
            <person name="Cannon C."/>
            <person name="Castanera R."/>
            <person name="Culley D."/>
            <person name="Daum C."/>
            <person name="Ezra D."/>
            <person name="Gonzalez J."/>
            <person name="Henrissat B."/>
            <person name="Kuo A."/>
            <person name="Liang C."/>
            <person name="Lipzen A."/>
            <person name="Lutzoni F."/>
            <person name="Magnuson J."/>
            <person name="Mondo S."/>
            <person name="Nolan M."/>
            <person name="Ohm R."/>
            <person name="Pangilinan J."/>
            <person name="Park H.-J."/>
            <person name="Ramirez L."/>
            <person name="Alfaro M."/>
            <person name="Sun H."/>
            <person name="Tritt A."/>
            <person name="Yoshinaga Y."/>
            <person name="Zwiers L.-H."/>
            <person name="Turgeon B."/>
            <person name="Goodwin S."/>
            <person name="Spatafora J."/>
            <person name="Crous P."/>
            <person name="Grigoriev I."/>
        </authorList>
    </citation>
    <scope>NUCLEOTIDE SEQUENCE [LARGE SCALE GENOMIC DNA]</scope>
    <source>
        <strain evidence="2">CBS 304.66</strain>
    </source>
</reference>
<organism evidence="1 2">
    <name type="scientific">Lojkania enalia</name>
    <dbReference type="NCBI Taxonomy" id="147567"/>
    <lineage>
        <taxon>Eukaryota</taxon>
        <taxon>Fungi</taxon>
        <taxon>Dikarya</taxon>
        <taxon>Ascomycota</taxon>
        <taxon>Pezizomycotina</taxon>
        <taxon>Dothideomycetes</taxon>
        <taxon>Pleosporomycetidae</taxon>
        <taxon>Pleosporales</taxon>
        <taxon>Pleosporales incertae sedis</taxon>
        <taxon>Lojkania</taxon>
    </lineage>
</organism>
<proteinExistence type="predicted"/>